<comment type="similarity">
    <text evidence="1">Belongs to the AB hydrolase superfamily.</text>
</comment>
<dbReference type="InterPro" id="IPR029058">
    <property type="entry name" value="AB_hydrolase_fold"/>
</dbReference>
<dbReference type="RefSeq" id="WP_252593808.1">
    <property type="nucleotide sequence ID" value="NZ_CP099489.1"/>
</dbReference>
<evidence type="ECO:0000313" key="3">
    <source>
        <dbReference type="Proteomes" id="UP001056455"/>
    </source>
</evidence>
<dbReference type="Proteomes" id="UP001056455">
    <property type="component" value="Chromosome"/>
</dbReference>
<organism evidence="2 3">
    <name type="scientific">Ornithinimicrobium faecis</name>
    <dbReference type="NCBI Taxonomy" id="2934158"/>
    <lineage>
        <taxon>Bacteria</taxon>
        <taxon>Bacillati</taxon>
        <taxon>Actinomycetota</taxon>
        <taxon>Actinomycetes</taxon>
        <taxon>Micrococcales</taxon>
        <taxon>Ornithinimicrobiaceae</taxon>
        <taxon>Ornithinimicrobium</taxon>
    </lineage>
</organism>
<dbReference type="InterPro" id="IPR050261">
    <property type="entry name" value="FrsA_esterase"/>
</dbReference>
<name>A0ABY4YV09_9MICO</name>
<dbReference type="PANTHER" id="PTHR22946">
    <property type="entry name" value="DIENELACTONE HYDROLASE DOMAIN-CONTAINING PROTEIN-RELATED"/>
    <property type="match status" value="1"/>
</dbReference>
<evidence type="ECO:0000313" key="2">
    <source>
        <dbReference type="EMBL" id="USQ80432.1"/>
    </source>
</evidence>
<protein>
    <recommendedName>
        <fullName evidence="4">Dienelactone hydrolase</fullName>
    </recommendedName>
</protein>
<proteinExistence type="inferred from homology"/>
<sequence length="252" mass="26564">MAGADEQGETHGLLPELAFTAHSAGGPVPALAWLPTCDDGDPPPPVVLLAHGGSGHKGIDRHRRLATRLAGDHGIAALAIDGPFHGARAVPGDGGLAYQQRVIAQGPHSVHQSMAQDWHSALSVLVDDRLIDSGRIGFLGLSMGARYGLAACAQLGTRLAAAVIGKFGLASTDEAMTAMGATDLNRSSAAAIVAPVLQHVQWDDEVFTRDGQLELFEHFASPEKVLRARAGLHHQTRDDDEDAWVHHLVSHL</sequence>
<dbReference type="EMBL" id="CP099489">
    <property type="protein sequence ID" value="USQ80432.1"/>
    <property type="molecule type" value="Genomic_DNA"/>
</dbReference>
<evidence type="ECO:0000256" key="1">
    <source>
        <dbReference type="ARBA" id="ARBA00008645"/>
    </source>
</evidence>
<dbReference type="Gene3D" id="3.40.50.1820">
    <property type="entry name" value="alpha/beta hydrolase"/>
    <property type="match status" value="1"/>
</dbReference>
<accession>A0ABY4YV09</accession>
<reference evidence="2" key="1">
    <citation type="submission" date="2022-06" db="EMBL/GenBank/DDBJ databases">
        <title>Ornithinimicrobium HY1793.</title>
        <authorList>
            <person name="Huang Y."/>
        </authorList>
    </citation>
    <scope>NUCLEOTIDE SEQUENCE</scope>
    <source>
        <strain evidence="2">HY1793</strain>
    </source>
</reference>
<gene>
    <name evidence="2" type="ORF">NF556_01835</name>
</gene>
<dbReference type="SUPFAM" id="SSF53474">
    <property type="entry name" value="alpha/beta-Hydrolases"/>
    <property type="match status" value="1"/>
</dbReference>
<evidence type="ECO:0008006" key="4">
    <source>
        <dbReference type="Google" id="ProtNLM"/>
    </source>
</evidence>
<keyword evidence="3" id="KW-1185">Reference proteome</keyword>